<sequence>MGAAISAAVVTTAHAATPSRITDVTLYPDSATVVRTATVAPGARSVELTCLPPTFDPQSLRVEGDSAIRVGDIRTETIPSAGAGCAQTALAAQIRALEEQRAALDVQLRANALTETYLKGVSERASGDARAPATDFSTLGRSADALTRSAQDVFARQEQLKRRDSELQAQLDALRQTQRPGAATPETVQTIRIALAAPHGGEVRVSYQTTRAGWRPAYQASLAPDRAEVIVERQATVAQATGEDWHAVRMRLSTGQPRTAPRGPQPFPWRLNIQPPQQVTAQRNEWMVPAPVAATSLARSVAPSRKFGRNNSTDTEDAPLFQVSTIEGTFATEFEVPGAVDLPSDAQKATFSLTSQTLPATLAARSTPHLDSAAYLVATIDRPEGIWPAGNMQLRREGTVVGSTLWNPAGEDERLTLPFGRDDLVSVKVETSKTFQRSVGLLDNRNERQIASVYTVRNRHREPVSIEVLEATPTSESEDIKIRATFSPEPTQRDWEKLAGVVAWQRTLKPGESARLSAEYLISYPKDARVSGLR</sequence>
<dbReference type="InterPro" id="IPR025554">
    <property type="entry name" value="DUF4140"/>
</dbReference>
<dbReference type="InterPro" id="IPR011935">
    <property type="entry name" value="CHP02231"/>
</dbReference>
<evidence type="ECO:0000259" key="1">
    <source>
        <dbReference type="Pfam" id="PF13598"/>
    </source>
</evidence>
<dbReference type="InterPro" id="IPR037291">
    <property type="entry name" value="DUF4139"/>
</dbReference>
<dbReference type="Pfam" id="PF13598">
    <property type="entry name" value="DUF4139"/>
    <property type="match status" value="1"/>
</dbReference>
<evidence type="ECO:0000313" key="4">
    <source>
        <dbReference type="Proteomes" id="UP001144050"/>
    </source>
</evidence>
<feature type="domain" description="DUF4139" evidence="1">
    <location>
        <begin position="203"/>
        <end position="526"/>
    </location>
</feature>
<dbReference type="RefSeq" id="WP_271656668.1">
    <property type="nucleotide sequence ID" value="NZ_JAIVFG010000019.1"/>
</dbReference>
<feature type="domain" description="DUF4140" evidence="2">
    <location>
        <begin position="24"/>
        <end position="112"/>
    </location>
</feature>
<organism evidence="3 4">
    <name type="scientific">Ralstonia solanacearum</name>
    <name type="common">Pseudomonas solanacearum</name>
    <dbReference type="NCBI Taxonomy" id="305"/>
    <lineage>
        <taxon>Bacteria</taxon>
        <taxon>Pseudomonadati</taxon>
        <taxon>Pseudomonadota</taxon>
        <taxon>Betaproteobacteria</taxon>
        <taxon>Burkholderiales</taxon>
        <taxon>Burkholderiaceae</taxon>
        <taxon>Ralstonia</taxon>
        <taxon>Ralstonia solanacearum species complex</taxon>
    </lineage>
</organism>
<dbReference type="Proteomes" id="UP001144050">
    <property type="component" value="Unassembled WGS sequence"/>
</dbReference>
<evidence type="ECO:0000313" key="3">
    <source>
        <dbReference type="EMBL" id="MDB0571700.1"/>
    </source>
</evidence>
<dbReference type="PANTHER" id="PTHR31005:SF8">
    <property type="entry name" value="DUF4139 DOMAIN-CONTAINING PROTEIN"/>
    <property type="match status" value="1"/>
</dbReference>
<reference evidence="3" key="1">
    <citation type="submission" date="2021-09" db="EMBL/GenBank/DDBJ databases">
        <title>Genomic analysis of Ralstonia spp.</title>
        <authorList>
            <person name="Aburjaile F."/>
            <person name="Ariute J.C."/>
            <person name="Pais A.K.L."/>
            <person name="Albuquerque G.M.R."/>
            <person name="Silva A.M.F."/>
            <person name="Brenig B."/>
            <person name="Azevedo V."/>
            <person name="Matiuzzi M."/>
            <person name="Ramos R."/>
            <person name="Goes-Neto A."/>
            <person name="Soares S."/>
            <person name="Iseppon A.M.B."/>
            <person name="Souza E."/>
            <person name="Gama M."/>
        </authorList>
    </citation>
    <scope>NUCLEOTIDE SEQUENCE</scope>
    <source>
        <strain evidence="3">CCRMRs91</strain>
    </source>
</reference>
<dbReference type="EMBL" id="JAIVFG010000019">
    <property type="protein sequence ID" value="MDB0571700.1"/>
    <property type="molecule type" value="Genomic_DNA"/>
</dbReference>
<gene>
    <name evidence="3" type="ORF">LBW59_13085</name>
</gene>
<dbReference type="AlphaFoldDB" id="A0AAW5ZQC9"/>
<comment type="caution">
    <text evidence="3">The sequence shown here is derived from an EMBL/GenBank/DDBJ whole genome shotgun (WGS) entry which is preliminary data.</text>
</comment>
<proteinExistence type="predicted"/>
<dbReference type="Pfam" id="PF13600">
    <property type="entry name" value="DUF4140"/>
    <property type="match status" value="1"/>
</dbReference>
<accession>A0AAW5ZQC9</accession>
<dbReference type="NCBIfam" id="TIGR02231">
    <property type="entry name" value="mucoidy inhibitor MuiA family protein"/>
    <property type="match status" value="1"/>
</dbReference>
<dbReference type="PANTHER" id="PTHR31005">
    <property type="entry name" value="DUF4139 DOMAIN-CONTAINING PROTEIN"/>
    <property type="match status" value="1"/>
</dbReference>
<protein>
    <submittedName>
        <fullName evidence="3">DUF4139 domain-containing protein</fullName>
    </submittedName>
</protein>
<name>A0AAW5ZQC9_RALSL</name>
<evidence type="ECO:0000259" key="2">
    <source>
        <dbReference type="Pfam" id="PF13600"/>
    </source>
</evidence>